<organism evidence="1 2">
    <name type="scientific">Trichocoleus desertorum GB2-A4</name>
    <dbReference type="NCBI Taxonomy" id="2933944"/>
    <lineage>
        <taxon>Bacteria</taxon>
        <taxon>Bacillati</taxon>
        <taxon>Cyanobacteriota</taxon>
        <taxon>Cyanophyceae</taxon>
        <taxon>Leptolyngbyales</taxon>
        <taxon>Trichocoleusaceae</taxon>
        <taxon>Trichocoleus</taxon>
    </lineage>
</organism>
<evidence type="ECO:0000313" key="2">
    <source>
        <dbReference type="Proteomes" id="UP001464891"/>
    </source>
</evidence>
<dbReference type="Proteomes" id="UP001464891">
    <property type="component" value="Unassembled WGS sequence"/>
</dbReference>
<dbReference type="EMBL" id="JAMPKM010000012">
    <property type="protein sequence ID" value="MEP0819164.1"/>
    <property type="molecule type" value="Genomic_DNA"/>
</dbReference>
<protein>
    <submittedName>
        <fullName evidence="1">Uncharacterized protein</fullName>
    </submittedName>
</protein>
<proteinExistence type="predicted"/>
<sequence length="281" mass="32495">MRSWLDKDFGGKVAIISSRTRNTKVEISQDIVWAINNLKWHLLKYETKNLINVIKSVRDIYQYRHTLKKVKSSDKAVECITDIILAAIRKTQRFRTLDCLKVLRSLVKNIPEDNELSERTVAKLFEVYKHFVFSHREDVQWCVSSIIKDKKLSGEAIDWLIGNQSESTHIVNRLLLYPCPHPQIKNWAEQVLSKSELSDRRSDLIAILIEKDLPKAAAKDSSSTIQWAIFKSRLPCETKINLLNQYSDFDSLQATIEIAERLNSPDILRSLLKKIEGMNDS</sequence>
<accession>A0ABV0JBJ9</accession>
<dbReference type="RefSeq" id="WP_190432289.1">
    <property type="nucleotide sequence ID" value="NZ_JAMPKM010000012.1"/>
</dbReference>
<reference evidence="1 2" key="1">
    <citation type="submission" date="2022-04" db="EMBL/GenBank/DDBJ databases">
        <title>Positive selection, recombination, and allopatry shape intraspecific diversity of widespread and dominant cyanobacteria.</title>
        <authorList>
            <person name="Wei J."/>
            <person name="Shu W."/>
            <person name="Hu C."/>
        </authorList>
    </citation>
    <scope>NUCLEOTIDE SEQUENCE [LARGE SCALE GENOMIC DNA]</scope>
    <source>
        <strain evidence="1 2">GB2-A4</strain>
    </source>
</reference>
<comment type="caution">
    <text evidence="1">The sequence shown here is derived from an EMBL/GenBank/DDBJ whole genome shotgun (WGS) entry which is preliminary data.</text>
</comment>
<evidence type="ECO:0000313" key="1">
    <source>
        <dbReference type="EMBL" id="MEP0819164.1"/>
    </source>
</evidence>
<keyword evidence="2" id="KW-1185">Reference proteome</keyword>
<name>A0ABV0JBJ9_9CYAN</name>
<gene>
    <name evidence="1" type="ORF">NC998_18855</name>
</gene>